<reference evidence="1 2" key="1">
    <citation type="journal article" date="2019" name="Commun. Biol.">
        <title>The bagworm genome reveals a unique fibroin gene that provides high tensile strength.</title>
        <authorList>
            <person name="Kono N."/>
            <person name="Nakamura H."/>
            <person name="Ohtoshi R."/>
            <person name="Tomita M."/>
            <person name="Numata K."/>
            <person name="Arakawa K."/>
        </authorList>
    </citation>
    <scope>NUCLEOTIDE SEQUENCE [LARGE SCALE GENOMIC DNA]</scope>
</reference>
<sequence length="194" mass="20906">MRARLAAGQSACWKYLLALEFSPPTGFVTRQCVIRKLNANGAPLLFIEELKYLMERHLLGVCPQPYMLKFNGDDSRQMAPHHKARNLTSTSCESEIDTELSGRLASLSLRAHSASRSNECWRLGSALANMLGELARTAAQAQSANANAAANAEAKKRKLSKSQKAKIQAKQRTALAVKKKAAAVAAAAAARVGS</sequence>
<organism evidence="1 2">
    <name type="scientific">Eumeta variegata</name>
    <name type="common">Bagworm moth</name>
    <name type="synonym">Eumeta japonica</name>
    <dbReference type="NCBI Taxonomy" id="151549"/>
    <lineage>
        <taxon>Eukaryota</taxon>
        <taxon>Metazoa</taxon>
        <taxon>Ecdysozoa</taxon>
        <taxon>Arthropoda</taxon>
        <taxon>Hexapoda</taxon>
        <taxon>Insecta</taxon>
        <taxon>Pterygota</taxon>
        <taxon>Neoptera</taxon>
        <taxon>Endopterygota</taxon>
        <taxon>Lepidoptera</taxon>
        <taxon>Glossata</taxon>
        <taxon>Ditrysia</taxon>
        <taxon>Tineoidea</taxon>
        <taxon>Psychidae</taxon>
        <taxon>Oiketicinae</taxon>
        <taxon>Eumeta</taxon>
    </lineage>
</organism>
<proteinExistence type="predicted"/>
<dbReference type="OrthoDB" id="7475132at2759"/>
<protein>
    <submittedName>
        <fullName evidence="1">Uncharacterized protein</fullName>
    </submittedName>
</protein>
<gene>
    <name evidence="1" type="ORF">EVAR_65363_1</name>
</gene>
<evidence type="ECO:0000313" key="2">
    <source>
        <dbReference type="Proteomes" id="UP000299102"/>
    </source>
</evidence>
<keyword evidence="2" id="KW-1185">Reference proteome</keyword>
<accession>A0A4C1ZXF6</accession>
<evidence type="ECO:0000313" key="1">
    <source>
        <dbReference type="EMBL" id="GBP91714.1"/>
    </source>
</evidence>
<dbReference type="AlphaFoldDB" id="A0A4C1ZXF6"/>
<name>A0A4C1ZXF6_EUMVA</name>
<dbReference type="Proteomes" id="UP000299102">
    <property type="component" value="Unassembled WGS sequence"/>
</dbReference>
<dbReference type="EMBL" id="BGZK01002199">
    <property type="protein sequence ID" value="GBP91714.1"/>
    <property type="molecule type" value="Genomic_DNA"/>
</dbReference>
<comment type="caution">
    <text evidence="1">The sequence shown here is derived from an EMBL/GenBank/DDBJ whole genome shotgun (WGS) entry which is preliminary data.</text>
</comment>